<dbReference type="EMBL" id="NSIT01000052">
    <property type="protein sequence ID" value="PJE79702.1"/>
    <property type="molecule type" value="Genomic_DNA"/>
</dbReference>
<gene>
    <name evidence="2" type="ORF">CI610_01314</name>
</gene>
<feature type="compositionally biased region" description="Polar residues" evidence="1">
    <location>
        <begin position="10"/>
        <end position="23"/>
    </location>
</feature>
<evidence type="ECO:0000256" key="1">
    <source>
        <dbReference type="SAM" id="MobiDB-lite"/>
    </source>
</evidence>
<name>A0A2H9T8Z9_9ZZZZ</name>
<accession>A0A2H9T8Z9</accession>
<sequence>MDGMPENNRDIQFNRGSLRTTGNDPELGISAEESTEQQTDSKKEINDLKNMMEGLREHSLLNPELQMLVSSVISQLVPAGEPHKRFQNISTDSRFLSVDGVESPGPANSYRALRQMQDIFSRTSPVLQQLMDYLSLSGTSRKDDLLNPGLEYEQLMTTVNSFIARMKNTDALVKAHIQESLDKEGLREQMAPEIQYLDPALIVIERSLQLEIARMESEK</sequence>
<dbReference type="AlphaFoldDB" id="A0A2H9T8Z9"/>
<feature type="region of interest" description="Disordered" evidence="1">
    <location>
        <begin position="1"/>
        <end position="42"/>
    </location>
</feature>
<protein>
    <submittedName>
        <fullName evidence="2">Uncharacterized protein</fullName>
    </submittedName>
</protein>
<evidence type="ECO:0000313" key="2">
    <source>
        <dbReference type="EMBL" id="PJE79702.1"/>
    </source>
</evidence>
<reference evidence="2" key="1">
    <citation type="journal article" date="2017" name="Appl. Environ. Microbiol.">
        <title>Molecular characterization of an Endozoicomonas-like organism causing infection in king scallop Pecten maximus L.</title>
        <authorList>
            <person name="Cano I."/>
            <person name="van Aerle R."/>
            <person name="Ross S."/>
            <person name="Verner-Jeffreys D.W."/>
            <person name="Paley R.K."/>
            <person name="Rimmer G."/>
            <person name="Ryder D."/>
            <person name="Hooper P."/>
            <person name="Stone D."/>
            <person name="Feist S.W."/>
        </authorList>
    </citation>
    <scope>NUCLEOTIDE SEQUENCE</scope>
</reference>
<organism evidence="2">
    <name type="scientific">invertebrate metagenome</name>
    <dbReference type="NCBI Taxonomy" id="1711999"/>
    <lineage>
        <taxon>unclassified sequences</taxon>
        <taxon>metagenomes</taxon>
        <taxon>organismal metagenomes</taxon>
    </lineage>
</organism>
<proteinExistence type="predicted"/>
<comment type="caution">
    <text evidence="2">The sequence shown here is derived from an EMBL/GenBank/DDBJ whole genome shotgun (WGS) entry which is preliminary data.</text>
</comment>